<evidence type="ECO:0000313" key="2">
    <source>
        <dbReference type="Proteomes" id="UP001184833"/>
    </source>
</evidence>
<protein>
    <submittedName>
        <fullName evidence="1">Uncharacterized protein</fullName>
    </submittedName>
</protein>
<keyword evidence="2" id="KW-1185">Reference proteome</keyword>
<organism evidence="1 2">
    <name type="scientific">Chryseobacterium vietnamense</name>
    <dbReference type="NCBI Taxonomy" id="866785"/>
    <lineage>
        <taxon>Bacteria</taxon>
        <taxon>Pseudomonadati</taxon>
        <taxon>Bacteroidota</taxon>
        <taxon>Flavobacteriia</taxon>
        <taxon>Flavobacteriales</taxon>
        <taxon>Weeksellaceae</taxon>
        <taxon>Chryseobacterium group</taxon>
        <taxon>Chryseobacterium</taxon>
    </lineage>
</organism>
<name>A0ACC6JE20_9FLAO</name>
<gene>
    <name evidence="1" type="ORF">J2786_004500</name>
</gene>
<evidence type="ECO:0000313" key="1">
    <source>
        <dbReference type="EMBL" id="MDR6461346.1"/>
    </source>
</evidence>
<comment type="caution">
    <text evidence="1">The sequence shown here is derived from an EMBL/GenBank/DDBJ whole genome shotgun (WGS) entry which is preliminary data.</text>
</comment>
<dbReference type="EMBL" id="JAVDQX010000009">
    <property type="protein sequence ID" value="MDR6461346.1"/>
    <property type="molecule type" value="Genomic_DNA"/>
</dbReference>
<sequence>MKKYFFFFFLLIILQSCYYPVKKDYGIYSRSLVFSKDKKWLINNIKTDVDSHHREMMSKEAFQLFQDVSNGNAFDLKTAKAENIIQNSIPFEPETEDLEVLKNNSDFNFLVNIYTMKVRNGLDNSLGTQYEYKKNETFAIMDVYDISTMKKMYSLKAYSEVSVEKDQKVTIFDPSTEMMTMKNFRSLLKAVKKNAVTTNSLNTSIDHQ</sequence>
<proteinExistence type="predicted"/>
<reference evidence="1" key="1">
    <citation type="submission" date="2023-07" db="EMBL/GenBank/DDBJ databases">
        <title>Sorghum-associated microbial communities from plants grown in Nebraska, USA.</title>
        <authorList>
            <person name="Schachtman D."/>
        </authorList>
    </citation>
    <scope>NUCLEOTIDE SEQUENCE</scope>
    <source>
        <strain evidence="1">DS2329</strain>
    </source>
</reference>
<accession>A0ACC6JE20</accession>
<dbReference type="Proteomes" id="UP001184833">
    <property type="component" value="Unassembled WGS sequence"/>
</dbReference>